<comment type="caution">
    <text evidence="1">The sequence shown here is derived from an EMBL/GenBank/DDBJ whole genome shotgun (WGS) entry which is preliminary data.</text>
</comment>
<evidence type="ECO:0000313" key="1">
    <source>
        <dbReference type="EMBL" id="GGF72736.1"/>
    </source>
</evidence>
<name>A0A917FE55_9HYPH</name>
<dbReference type="Proteomes" id="UP000606044">
    <property type="component" value="Unassembled WGS sequence"/>
</dbReference>
<organism evidence="1 2">
    <name type="scientific">Azorhizobium oxalatiphilum</name>
    <dbReference type="NCBI Taxonomy" id="980631"/>
    <lineage>
        <taxon>Bacteria</taxon>
        <taxon>Pseudomonadati</taxon>
        <taxon>Pseudomonadota</taxon>
        <taxon>Alphaproteobacteria</taxon>
        <taxon>Hyphomicrobiales</taxon>
        <taxon>Xanthobacteraceae</taxon>
        <taxon>Azorhizobium</taxon>
    </lineage>
</organism>
<sequence>MSTKTQIRAVTKAFLSRHPEFILVDRMLIMTPVQHIIRAIVFLPGTDKDLFEPNWGFNYLFTPRSQANLLWHMPIRRTSGSWNIHEDGIAEELAEQLETQALPVLQPVNSIQDFMDFTTSSDCFFLPGWNASFWRQPLFEAMLGDLDGARRSLCRLWHPKIIPINAPLGLEMPQKLGPLLARDDREGIAKVLHEWEEKSAKIYGVEKHWQPTPFPIEEQVERGMAQP</sequence>
<dbReference type="AlphaFoldDB" id="A0A917FE55"/>
<reference evidence="1" key="2">
    <citation type="submission" date="2020-09" db="EMBL/GenBank/DDBJ databases">
        <authorList>
            <person name="Sun Q."/>
            <person name="Sedlacek I."/>
        </authorList>
    </citation>
    <scope>NUCLEOTIDE SEQUENCE</scope>
    <source>
        <strain evidence="1">CCM 7897</strain>
    </source>
</reference>
<dbReference type="RefSeq" id="WP_188581025.1">
    <property type="nucleotide sequence ID" value="NZ_BMCT01000005.1"/>
</dbReference>
<dbReference type="EMBL" id="BMCT01000005">
    <property type="protein sequence ID" value="GGF72736.1"/>
    <property type="molecule type" value="Genomic_DNA"/>
</dbReference>
<reference evidence="1" key="1">
    <citation type="journal article" date="2014" name="Int. J. Syst. Evol. Microbiol.">
        <title>Complete genome sequence of Corynebacterium casei LMG S-19264T (=DSM 44701T), isolated from a smear-ripened cheese.</title>
        <authorList>
            <consortium name="US DOE Joint Genome Institute (JGI-PGF)"/>
            <person name="Walter F."/>
            <person name="Albersmeier A."/>
            <person name="Kalinowski J."/>
            <person name="Ruckert C."/>
        </authorList>
    </citation>
    <scope>NUCLEOTIDE SEQUENCE</scope>
    <source>
        <strain evidence="1">CCM 7897</strain>
    </source>
</reference>
<protein>
    <submittedName>
        <fullName evidence="1">Uncharacterized protein</fullName>
    </submittedName>
</protein>
<accession>A0A917FE55</accession>
<proteinExistence type="predicted"/>
<evidence type="ECO:0000313" key="2">
    <source>
        <dbReference type="Proteomes" id="UP000606044"/>
    </source>
</evidence>
<keyword evidence="2" id="KW-1185">Reference proteome</keyword>
<gene>
    <name evidence="1" type="ORF">GCM10007301_35700</name>
</gene>